<dbReference type="RefSeq" id="WP_088260522.1">
    <property type="nucleotide sequence ID" value="NZ_NIDE01000020.1"/>
</dbReference>
<dbReference type="OrthoDB" id="1814213at2"/>
<proteinExistence type="predicted"/>
<dbReference type="Proteomes" id="UP000214646">
    <property type="component" value="Unassembled WGS sequence"/>
</dbReference>
<comment type="caution">
    <text evidence="1">The sequence shown here is derived from an EMBL/GenBank/DDBJ whole genome shotgun (WGS) entry which is preliminary data.</text>
</comment>
<dbReference type="EMBL" id="NIDE01000020">
    <property type="protein sequence ID" value="OWK34223.1"/>
    <property type="molecule type" value="Genomic_DNA"/>
</dbReference>
<accession>A0A225CZV8</accession>
<evidence type="ECO:0000313" key="1">
    <source>
        <dbReference type="EMBL" id="OWK34223.1"/>
    </source>
</evidence>
<gene>
    <name evidence="1" type="ORF">FRUB_10194</name>
</gene>
<sequence>MVQAFAYLTGADEVRPEHLEVAQHCLWDDPGEQPQAAARVIARVANPTGMRVTQLLLEVEQVLAAADVRDLADAAKAAAKLAEIDRQLAGLKGNGRVDKARGYVKEQLKKLKLASIEAV</sequence>
<protein>
    <submittedName>
        <fullName evidence="1">Putative 2-component regulator</fullName>
    </submittedName>
</protein>
<dbReference type="AlphaFoldDB" id="A0A225CZV8"/>
<keyword evidence="2" id="KW-1185">Reference proteome</keyword>
<name>A0A225CZV8_9BACT</name>
<reference evidence="2" key="1">
    <citation type="submission" date="2017-06" db="EMBL/GenBank/DDBJ databases">
        <title>Genome analysis of Fimbriiglobus ruber SP5, the first member of the order Planctomycetales with confirmed chitinolytic capability.</title>
        <authorList>
            <person name="Ravin N.V."/>
            <person name="Rakitin A.L."/>
            <person name="Ivanova A.A."/>
            <person name="Beletsky A.V."/>
            <person name="Kulichevskaya I.S."/>
            <person name="Mardanov A.V."/>
            <person name="Dedysh S.N."/>
        </authorList>
    </citation>
    <scope>NUCLEOTIDE SEQUENCE [LARGE SCALE GENOMIC DNA]</scope>
    <source>
        <strain evidence="2">SP5</strain>
    </source>
</reference>
<organism evidence="1 2">
    <name type="scientific">Fimbriiglobus ruber</name>
    <dbReference type="NCBI Taxonomy" id="1908690"/>
    <lineage>
        <taxon>Bacteria</taxon>
        <taxon>Pseudomonadati</taxon>
        <taxon>Planctomycetota</taxon>
        <taxon>Planctomycetia</taxon>
        <taxon>Gemmatales</taxon>
        <taxon>Gemmataceae</taxon>
        <taxon>Fimbriiglobus</taxon>
    </lineage>
</organism>
<evidence type="ECO:0000313" key="2">
    <source>
        <dbReference type="Proteomes" id="UP000214646"/>
    </source>
</evidence>